<keyword evidence="3" id="KW-1185">Reference proteome</keyword>
<reference evidence="2 3" key="1">
    <citation type="submission" date="2020-05" db="EMBL/GenBank/DDBJ databases">
        <title>Ramlibacter rhizophilus sp. nov., isolated from rhizosphere soil of national flower Mugunghwa from South Korea.</title>
        <authorList>
            <person name="Zheng-Fei Y."/>
            <person name="Huan T."/>
        </authorList>
    </citation>
    <scope>NUCLEOTIDE SEQUENCE [LARGE SCALE GENOMIC DNA]</scope>
    <source>
        <strain evidence="2 3">H242</strain>
    </source>
</reference>
<gene>
    <name evidence="2" type="ORF">HK414_20360</name>
</gene>
<reference evidence="2 3" key="2">
    <citation type="submission" date="2020-05" db="EMBL/GenBank/DDBJ databases">
        <authorList>
            <person name="Khan S.A."/>
            <person name="Jeon C.O."/>
            <person name="Chun B.H."/>
        </authorList>
    </citation>
    <scope>NUCLEOTIDE SEQUENCE [LARGE SCALE GENOMIC DNA]</scope>
    <source>
        <strain evidence="2 3">H242</strain>
    </source>
</reference>
<accession>A0ABX6P6Q2</accession>
<dbReference type="EMBL" id="CP053418">
    <property type="protein sequence ID" value="QJW85040.1"/>
    <property type="molecule type" value="Genomic_DNA"/>
</dbReference>
<evidence type="ECO:0000313" key="2">
    <source>
        <dbReference type="EMBL" id="QJW85040.1"/>
    </source>
</evidence>
<feature type="compositionally biased region" description="Polar residues" evidence="1">
    <location>
        <begin position="109"/>
        <end position="124"/>
    </location>
</feature>
<feature type="region of interest" description="Disordered" evidence="1">
    <location>
        <begin position="102"/>
        <end position="124"/>
    </location>
</feature>
<proteinExistence type="predicted"/>
<dbReference type="Proteomes" id="UP000500826">
    <property type="component" value="Chromosome"/>
</dbReference>
<protein>
    <submittedName>
        <fullName evidence="2">Uncharacterized protein</fullName>
    </submittedName>
</protein>
<evidence type="ECO:0000256" key="1">
    <source>
        <dbReference type="SAM" id="MobiDB-lite"/>
    </source>
</evidence>
<sequence length="124" mass="13499">MKPRVLFACYGGGHVRMVLALVRELERRQAIEPLILGLTSARAEVEAAGYPCLGFADFVRPEDDAAVAHGERLARELSVLATDLRESAAYPGLGYSDWCNRRAQRKRSASTPRTGGRCSSPSPP</sequence>
<name>A0ABX6P6Q2_9BURK</name>
<evidence type="ECO:0000313" key="3">
    <source>
        <dbReference type="Proteomes" id="UP000500826"/>
    </source>
</evidence>
<organism evidence="2 3">
    <name type="scientific">Ramlibacter terrae</name>
    <dbReference type="NCBI Taxonomy" id="2732511"/>
    <lineage>
        <taxon>Bacteria</taxon>
        <taxon>Pseudomonadati</taxon>
        <taxon>Pseudomonadota</taxon>
        <taxon>Betaproteobacteria</taxon>
        <taxon>Burkholderiales</taxon>
        <taxon>Comamonadaceae</taxon>
        <taxon>Ramlibacter</taxon>
    </lineage>
</organism>